<comment type="caution">
    <text evidence="5">The sequence shown here is derived from an EMBL/GenBank/DDBJ whole genome shotgun (WGS) entry which is preliminary data.</text>
</comment>
<evidence type="ECO:0000259" key="4">
    <source>
        <dbReference type="SMART" id="SM01360"/>
    </source>
</evidence>
<dbReference type="Pfam" id="PF07703">
    <property type="entry name" value="A2M_BRD"/>
    <property type="match status" value="1"/>
</dbReference>
<dbReference type="Pfam" id="PF01835">
    <property type="entry name" value="MG2"/>
    <property type="match status" value="1"/>
</dbReference>
<dbReference type="Proteomes" id="UP001560573">
    <property type="component" value="Unassembled WGS sequence"/>
</dbReference>
<evidence type="ECO:0000256" key="2">
    <source>
        <dbReference type="ARBA" id="ARBA00022729"/>
    </source>
</evidence>
<dbReference type="PANTHER" id="PTHR40094:SF1">
    <property type="entry name" value="UBIQUITIN DOMAIN-CONTAINING PROTEIN"/>
    <property type="match status" value="1"/>
</dbReference>
<dbReference type="Gene3D" id="2.60.40.1930">
    <property type="match status" value="1"/>
</dbReference>
<dbReference type="Pfam" id="PF17973">
    <property type="entry name" value="bMG10"/>
    <property type="match status" value="1"/>
</dbReference>
<feature type="domain" description="Alpha-2-macroglobulin bait region" evidence="3">
    <location>
        <begin position="1019"/>
        <end position="1161"/>
    </location>
</feature>
<reference evidence="5 6" key="1">
    <citation type="submission" date="2023-07" db="EMBL/GenBank/DDBJ databases">
        <authorList>
            <person name="Lian W.-H."/>
        </authorList>
    </citation>
    <scope>NUCLEOTIDE SEQUENCE [LARGE SCALE GENOMIC DNA]</scope>
    <source>
        <strain evidence="5 6">SYSU DXS3180</strain>
    </source>
</reference>
<keyword evidence="6" id="KW-1185">Reference proteome</keyword>
<dbReference type="SUPFAM" id="SSF48239">
    <property type="entry name" value="Terpenoid cyclases/Protein prenyltransferases"/>
    <property type="match status" value="1"/>
</dbReference>
<dbReference type="InterPro" id="IPR008930">
    <property type="entry name" value="Terpenoid_cyclase/PrenylTrfase"/>
</dbReference>
<proteinExistence type="inferred from homology"/>
<protein>
    <submittedName>
        <fullName evidence="5">MG2 domain-containing protein</fullName>
    </submittedName>
</protein>
<gene>
    <name evidence="5" type="ORF">QTN47_10330</name>
</gene>
<keyword evidence="2" id="KW-0732">Signal</keyword>
<dbReference type="InterPro" id="IPR011626">
    <property type="entry name" value="Alpha-macroglobulin_TED"/>
</dbReference>
<dbReference type="Pfam" id="PF17962">
    <property type="entry name" value="bMG6"/>
    <property type="match status" value="1"/>
</dbReference>
<accession>A0ABV3ZDG3</accession>
<dbReference type="EMBL" id="JAULBC010000002">
    <property type="protein sequence ID" value="MEX6687893.1"/>
    <property type="molecule type" value="Genomic_DNA"/>
</dbReference>
<dbReference type="PANTHER" id="PTHR40094">
    <property type="entry name" value="ALPHA-2-MACROGLOBULIN HOMOLOG"/>
    <property type="match status" value="1"/>
</dbReference>
<evidence type="ECO:0000256" key="1">
    <source>
        <dbReference type="ARBA" id="ARBA00010556"/>
    </source>
</evidence>
<evidence type="ECO:0000259" key="3">
    <source>
        <dbReference type="SMART" id="SM01359"/>
    </source>
</evidence>
<dbReference type="InterPro" id="IPR002890">
    <property type="entry name" value="MG2"/>
</dbReference>
<dbReference type="InterPro" id="IPR011625">
    <property type="entry name" value="A2M_N_BRD"/>
</dbReference>
<dbReference type="Pfam" id="PF00207">
    <property type="entry name" value="A2M"/>
    <property type="match status" value="1"/>
</dbReference>
<dbReference type="RefSeq" id="WP_369329297.1">
    <property type="nucleotide sequence ID" value="NZ_JAULBC010000002.1"/>
</dbReference>
<dbReference type="InterPro" id="IPR041203">
    <property type="entry name" value="Bact_A2M_MG5"/>
</dbReference>
<dbReference type="InterPro" id="IPR051802">
    <property type="entry name" value="YfhM-like"/>
</dbReference>
<sequence>MSKFTFSYTNPTFMKNKPEPKYSIKPPFMDTHKRMPVKFYWLAVLILSIFSYSCKQSKKKLIEVDPEYSKYVEAYSSGVISKKNAIRIRLAADASTTHTLNETIKEALFNFSPAVEGNAYWIDARTVEFKPAKDLIPNTLYEVGFALSKVASVPSRYKDFKFNVQTLKPSFQVNDFGLKAVGKEQMTLNGQIITADVEESAKVEKLLSARLNNSDLKINWQHNEANRTHDFVISNIKRSSGAGSLVLAWDGKPLDAALKDKKEIIVPAAGDFVVLGVQAIQDKEQYALVQFSDPLAVGQVLDGLIAISNQENISYTILGSEVKVYTSGKLDGNYTVNIHEGIQNQWGTKLPKAFSSNVFFENRRPSVKIHGKGEILPNSGGRLVLPFEAVNLNAVDVSIVKIYENNVGVFLQRNDLGGSSDLRRVGRPLAQATIRLDNDKSLNLNKKNRFSLDLDKYIKAEPGAIYRVFIGFRPEYSIYTCQEGMKENKKDEDDESDYYEYASETNGVDDDEAFWNSYDTYYPYGYNWEQRDNPCNRAYFNKERFAYRNIIASNIGLTAKRGSNNLFVAVSNIITTTPMKDVQLEVLDYQQQIIGKGSSNGDGIAMIDLKRKPYLLIAKNGNERGYLKLDDGNSLALSRFDIAGAEIKNGIKGFIFGERGVWRPGDSLYLSCIVEDKDKKLPKDHPIEMELISPRGQLYKRMVQTNADDGFNIFKTATDEDAPTGNWTCKVKLGGNTFEKTLKIETVMPNRLKIDLDFGGLTALGKDANASGTLSAKWLFGATAQNLKARVDAQLYKRATTFSKFKDYTFDNPTSSFSPQTKTIFDGALNAEGSATVSPAFDAGEDAPGQLLANLMIKVFEPGGNFSIDNIAMPYNPYSSYVGVHLPEGDKTWGYLGINKTHHVQIANVTTGGNPVNGSTQADVELYKIQWRWWWDNSGDDLSNFTQDHYNKLIKTQTVQLNNGKGDYEMRFNDDSWGRYLILIRDKRSGHVTGKTFFVDDDSWRSRGDNEDKSALAMLSFTTDKEKYNAGDDVKVTIPSSKGGRALISIETGSKVLKTYWVNTEQGQTKFSFKAEKEMAPNVYVNVSLIQPHAQTINDLPIRMYGVVPVMIEDKSTILKPVIKMDDVIRPEEPASITVSESSGKPMTYVVAIVDEGLLDLTRFKTPNPHDAFYAKEALGVKSWDLYDEVIGAWSSELERILTIGGDAAADLASKTRRANRFKAVVQFMGPFKTNGSKKTHSFTLPPYMGSVRAMVIAAGDNAYGMAEKSVKVKKPLMMLATLPRVLGPNEELKIPVTVFATENNIRNVSLSLQSNPFIEAGGTQNISFSGTGEQVVSFTAKVKPTTGIGKIKIVATSGKEKAEYETELDIRNPNPVTTSVTEYTLQPGQSWNTNVSMIGDASSSKAVLEVSSIPAINLEKRLNFLITYPHGCIEQTTSGVFPQLALNQLIDLDDRKKAEVERNVRAGIQRLLNFQQSDGGFSYWPGYGESNEWGTSYGGHFLLEAAAAGYNVPATLLQSWKQYQRTKALAWNVTSAPWYGSDLEQAYRLYLLALAKAPELGAMNRLKEFKFITPEAKWRLAAAYQLVGQQQVALQLISGLSTSFPARANAGSTFGSSLRDQAMVLETLTIMGRKANADALVRSVAAELSQDQWYSTQTTAYSLIAIAKFCGQNKDNKKINASINTNGQSVSINTSNVVSQTDIKWKGNKSSIQMTNKGGNVLYVRVINQGRPLSGESIQVSNNPQVLVVNAEYMDLTGKIIDAASIKQGTDFVAKVTIRNPGFRGQYTEMALSQIFPGGWEILNTRLYNSEGAFKSSPSDYMDIRDDRVYHYFDLRQGETLTYYVQLNAAYPGKYFWPGVYCEAMYDHTISGGTNGKWVEVSE</sequence>
<dbReference type="Pfam" id="PF07678">
    <property type="entry name" value="TED_complement"/>
    <property type="match status" value="1"/>
</dbReference>
<dbReference type="Gene3D" id="2.60.40.3710">
    <property type="match status" value="1"/>
</dbReference>
<dbReference type="Pfam" id="PF17972">
    <property type="entry name" value="bMG5"/>
    <property type="match status" value="1"/>
</dbReference>
<dbReference type="InterPro" id="IPR041246">
    <property type="entry name" value="Bact_MG10"/>
</dbReference>
<dbReference type="SMART" id="SM01419">
    <property type="entry name" value="Thiol-ester_cl"/>
    <property type="match status" value="1"/>
</dbReference>
<organism evidence="5 6">
    <name type="scientific">Danxiaibacter flavus</name>
    <dbReference type="NCBI Taxonomy" id="3049108"/>
    <lineage>
        <taxon>Bacteria</taxon>
        <taxon>Pseudomonadati</taxon>
        <taxon>Bacteroidota</taxon>
        <taxon>Chitinophagia</taxon>
        <taxon>Chitinophagales</taxon>
        <taxon>Chitinophagaceae</taxon>
        <taxon>Danxiaibacter</taxon>
    </lineage>
</organism>
<dbReference type="InterPro" id="IPR001599">
    <property type="entry name" value="Macroglobln_a2"/>
</dbReference>
<dbReference type="Gene3D" id="1.50.10.20">
    <property type="match status" value="1"/>
</dbReference>
<dbReference type="InterPro" id="IPR041462">
    <property type="entry name" value="Bact_A2M_MG6"/>
</dbReference>
<comment type="similarity">
    <text evidence="1">Belongs to the protease inhibitor I39 (alpha-2-macroglobulin) family. Bacterial alpha-2-macroglobulin subfamily.</text>
</comment>
<feature type="domain" description="Alpha-2-macroglobulin" evidence="4">
    <location>
        <begin position="1225"/>
        <end position="1313"/>
    </location>
</feature>
<name>A0ABV3ZDG3_9BACT</name>
<evidence type="ECO:0000313" key="6">
    <source>
        <dbReference type="Proteomes" id="UP001560573"/>
    </source>
</evidence>
<evidence type="ECO:0000313" key="5">
    <source>
        <dbReference type="EMBL" id="MEX6687893.1"/>
    </source>
</evidence>
<dbReference type="CDD" id="cd02891">
    <property type="entry name" value="A2M_like"/>
    <property type="match status" value="1"/>
</dbReference>
<dbReference type="InterPro" id="IPR047565">
    <property type="entry name" value="Alpha-macroglob_thiol-ester_cl"/>
</dbReference>
<dbReference type="SMART" id="SM01360">
    <property type="entry name" value="A2M"/>
    <property type="match status" value="1"/>
</dbReference>
<dbReference type="SMART" id="SM01359">
    <property type="entry name" value="A2M_N_2"/>
    <property type="match status" value="1"/>
</dbReference>
<dbReference type="Pfam" id="PF11974">
    <property type="entry name" value="bMG3"/>
    <property type="match status" value="1"/>
</dbReference>
<dbReference type="InterPro" id="IPR021868">
    <property type="entry name" value="Alpha_2_Macroglob_MG3"/>
</dbReference>